<name>A0ABS5NDN1_TSUPA</name>
<sequence length="68" mass="7617">MGSSRFPGPQTDDGLTRILETVDHDGNKLTVDTDGDTFWFTAYMGVVQLNYDEMLKLSKTVIVDYLSP</sequence>
<dbReference type="Proteomes" id="UP000676853">
    <property type="component" value="Unassembled WGS sequence"/>
</dbReference>
<dbReference type="RefSeq" id="WP_212554113.1">
    <property type="nucleotide sequence ID" value="NZ_JAGXOE010000034.1"/>
</dbReference>
<reference evidence="1 2" key="1">
    <citation type="submission" date="2021-04" db="EMBL/GenBank/DDBJ databases">
        <title>Whole genome sequence analysis of a thiophenic sulfur metabolizing bacteria.</title>
        <authorList>
            <person name="Akhtar N."/>
            <person name="Akram J."/>
            <person name="Aslam A."/>
        </authorList>
    </citation>
    <scope>NUCLEOTIDE SEQUENCE [LARGE SCALE GENOMIC DNA]</scope>
    <source>
        <strain evidence="1 2">3OW</strain>
    </source>
</reference>
<keyword evidence="2" id="KW-1185">Reference proteome</keyword>
<accession>A0ABS5NDN1</accession>
<evidence type="ECO:0000313" key="2">
    <source>
        <dbReference type="Proteomes" id="UP000676853"/>
    </source>
</evidence>
<protein>
    <submittedName>
        <fullName evidence="1">Uncharacterized protein</fullName>
    </submittedName>
</protein>
<evidence type="ECO:0000313" key="1">
    <source>
        <dbReference type="EMBL" id="MBS4102394.1"/>
    </source>
</evidence>
<gene>
    <name evidence="1" type="ORF">KFZ73_14245</name>
</gene>
<proteinExistence type="predicted"/>
<organism evidence="1 2">
    <name type="scientific">Tsukamurella paurometabola</name>
    <name type="common">Corynebacterium paurometabolum</name>
    <dbReference type="NCBI Taxonomy" id="2061"/>
    <lineage>
        <taxon>Bacteria</taxon>
        <taxon>Bacillati</taxon>
        <taxon>Actinomycetota</taxon>
        <taxon>Actinomycetes</taxon>
        <taxon>Mycobacteriales</taxon>
        <taxon>Tsukamurellaceae</taxon>
        <taxon>Tsukamurella</taxon>
    </lineage>
</organism>
<dbReference type="EMBL" id="JAGXOE010000034">
    <property type="protein sequence ID" value="MBS4102394.1"/>
    <property type="molecule type" value="Genomic_DNA"/>
</dbReference>
<comment type="caution">
    <text evidence="1">The sequence shown here is derived from an EMBL/GenBank/DDBJ whole genome shotgun (WGS) entry which is preliminary data.</text>
</comment>